<organism evidence="2 3">
    <name type="scientific">Portunus trituberculatus</name>
    <name type="common">Swimming crab</name>
    <name type="synonym">Neptunus trituberculatus</name>
    <dbReference type="NCBI Taxonomy" id="210409"/>
    <lineage>
        <taxon>Eukaryota</taxon>
        <taxon>Metazoa</taxon>
        <taxon>Ecdysozoa</taxon>
        <taxon>Arthropoda</taxon>
        <taxon>Crustacea</taxon>
        <taxon>Multicrustacea</taxon>
        <taxon>Malacostraca</taxon>
        <taxon>Eumalacostraca</taxon>
        <taxon>Eucarida</taxon>
        <taxon>Decapoda</taxon>
        <taxon>Pleocyemata</taxon>
        <taxon>Brachyura</taxon>
        <taxon>Eubrachyura</taxon>
        <taxon>Portunoidea</taxon>
        <taxon>Portunidae</taxon>
        <taxon>Portuninae</taxon>
        <taxon>Portunus</taxon>
    </lineage>
</organism>
<dbReference type="Proteomes" id="UP000324222">
    <property type="component" value="Unassembled WGS sequence"/>
</dbReference>
<keyword evidence="1" id="KW-0812">Transmembrane</keyword>
<accession>A0A5B7EE87</accession>
<sequence length="96" mass="10294">MLEERVADGRGHTSTCGVDGDEKYARFNCVAVKSQVVACHGGKAEDGLPASRSKYTARLPLQHLVVVAVVVVMMVVVVMVMVMVMVVVVVVVRGRP</sequence>
<gene>
    <name evidence="2" type="ORF">E2C01_025802</name>
</gene>
<dbReference type="EMBL" id="VSRR010002637">
    <property type="protein sequence ID" value="MPC32491.1"/>
    <property type="molecule type" value="Genomic_DNA"/>
</dbReference>
<keyword evidence="1" id="KW-1133">Transmembrane helix</keyword>
<feature type="transmembrane region" description="Helical" evidence="1">
    <location>
        <begin position="64"/>
        <end position="92"/>
    </location>
</feature>
<name>A0A5B7EE87_PORTR</name>
<evidence type="ECO:0000256" key="1">
    <source>
        <dbReference type="SAM" id="Phobius"/>
    </source>
</evidence>
<proteinExistence type="predicted"/>
<comment type="caution">
    <text evidence="2">The sequence shown here is derived from an EMBL/GenBank/DDBJ whole genome shotgun (WGS) entry which is preliminary data.</text>
</comment>
<keyword evidence="3" id="KW-1185">Reference proteome</keyword>
<keyword evidence="1" id="KW-0472">Membrane</keyword>
<evidence type="ECO:0000313" key="3">
    <source>
        <dbReference type="Proteomes" id="UP000324222"/>
    </source>
</evidence>
<protein>
    <submittedName>
        <fullName evidence="2">Uncharacterized protein</fullName>
    </submittedName>
</protein>
<evidence type="ECO:0000313" key="2">
    <source>
        <dbReference type="EMBL" id="MPC32491.1"/>
    </source>
</evidence>
<dbReference type="AlphaFoldDB" id="A0A5B7EE87"/>
<reference evidence="2 3" key="1">
    <citation type="submission" date="2019-05" db="EMBL/GenBank/DDBJ databases">
        <title>Another draft genome of Portunus trituberculatus and its Hox gene families provides insights of decapod evolution.</title>
        <authorList>
            <person name="Jeong J.-H."/>
            <person name="Song I."/>
            <person name="Kim S."/>
            <person name="Choi T."/>
            <person name="Kim D."/>
            <person name="Ryu S."/>
            <person name="Kim W."/>
        </authorList>
    </citation>
    <scope>NUCLEOTIDE SEQUENCE [LARGE SCALE GENOMIC DNA]</scope>
    <source>
        <tissue evidence="2">Muscle</tissue>
    </source>
</reference>